<dbReference type="Proteomes" id="UP000600214">
    <property type="component" value="Unassembled WGS sequence"/>
</dbReference>
<feature type="modified residue" description="4-aspartylphosphate" evidence="3">
    <location>
        <position position="38"/>
    </location>
</feature>
<dbReference type="Gene3D" id="3.40.50.2300">
    <property type="match status" value="1"/>
</dbReference>
<organism evidence="7 8">
    <name type="scientific">Dyadobacter endophyticus</name>
    <dbReference type="NCBI Taxonomy" id="1749036"/>
    <lineage>
        <taxon>Bacteria</taxon>
        <taxon>Pseudomonadati</taxon>
        <taxon>Bacteroidota</taxon>
        <taxon>Cytophagia</taxon>
        <taxon>Cytophagales</taxon>
        <taxon>Spirosomataceae</taxon>
        <taxon>Dyadobacter</taxon>
    </lineage>
</organism>
<keyword evidence="1 3" id="KW-0597">Phosphoprotein</keyword>
<sequence>MKIVLQDLYGHATIDESESFDHAVICVRGNPYDLILLDIELPGGQGTAMIGKIRQLQPEVPILVCSAADEQQNALAFVAAGANGYLSKTAERSETVKAILTVVKKSRYVSQAVQERLLDVVTYGKQKRTRPFGIKSLSGREREISELLVAGKWVKEIAAHLDIQSNTVSTYKARIFEKLGVDNVIDLADKLREQRLAEQRLPEQRLPEQRFPEQRFPEQRFPEQP</sequence>
<gene>
    <name evidence="7" type="ORF">GCM10007423_19980</name>
</gene>
<dbReference type="InterPro" id="IPR036388">
    <property type="entry name" value="WH-like_DNA-bd_sf"/>
</dbReference>
<dbReference type="CDD" id="cd17535">
    <property type="entry name" value="REC_NarL-like"/>
    <property type="match status" value="1"/>
</dbReference>
<name>A0ABQ1YM26_9BACT</name>
<dbReference type="InterPro" id="IPR011006">
    <property type="entry name" value="CheY-like_superfamily"/>
</dbReference>
<accession>A0ABQ1YM26</accession>
<dbReference type="PROSITE" id="PS50110">
    <property type="entry name" value="RESPONSE_REGULATORY"/>
    <property type="match status" value="1"/>
</dbReference>
<dbReference type="CDD" id="cd06170">
    <property type="entry name" value="LuxR_C_like"/>
    <property type="match status" value="1"/>
</dbReference>
<dbReference type="InterPro" id="IPR000792">
    <property type="entry name" value="Tscrpt_reg_LuxR_C"/>
</dbReference>
<dbReference type="PRINTS" id="PR00038">
    <property type="entry name" value="HTHLUXR"/>
</dbReference>
<dbReference type="SMART" id="SM00421">
    <property type="entry name" value="HTH_LUXR"/>
    <property type="match status" value="1"/>
</dbReference>
<comment type="caution">
    <text evidence="7">The sequence shown here is derived from an EMBL/GenBank/DDBJ whole genome shotgun (WGS) entry which is preliminary data.</text>
</comment>
<dbReference type="InterPro" id="IPR001789">
    <property type="entry name" value="Sig_transdc_resp-reg_receiver"/>
</dbReference>
<dbReference type="SMART" id="SM00448">
    <property type="entry name" value="REC"/>
    <property type="match status" value="1"/>
</dbReference>
<dbReference type="Gene3D" id="1.10.10.10">
    <property type="entry name" value="Winged helix-like DNA-binding domain superfamily/Winged helix DNA-binding domain"/>
    <property type="match status" value="1"/>
</dbReference>
<evidence type="ECO:0000259" key="5">
    <source>
        <dbReference type="PROSITE" id="PS50043"/>
    </source>
</evidence>
<keyword evidence="8" id="KW-1185">Reference proteome</keyword>
<evidence type="ECO:0000259" key="6">
    <source>
        <dbReference type="PROSITE" id="PS50110"/>
    </source>
</evidence>
<evidence type="ECO:0000313" key="8">
    <source>
        <dbReference type="Proteomes" id="UP000600214"/>
    </source>
</evidence>
<dbReference type="InterPro" id="IPR016032">
    <property type="entry name" value="Sig_transdc_resp-reg_C-effctor"/>
</dbReference>
<dbReference type="PROSITE" id="PS00622">
    <property type="entry name" value="HTH_LUXR_1"/>
    <property type="match status" value="1"/>
</dbReference>
<evidence type="ECO:0000256" key="4">
    <source>
        <dbReference type="SAM" id="MobiDB-lite"/>
    </source>
</evidence>
<dbReference type="EMBL" id="BMIA01000001">
    <property type="protein sequence ID" value="GGH31248.1"/>
    <property type="molecule type" value="Genomic_DNA"/>
</dbReference>
<evidence type="ECO:0000256" key="2">
    <source>
        <dbReference type="ARBA" id="ARBA00023125"/>
    </source>
</evidence>
<evidence type="ECO:0000256" key="1">
    <source>
        <dbReference type="ARBA" id="ARBA00022553"/>
    </source>
</evidence>
<dbReference type="InterPro" id="IPR058245">
    <property type="entry name" value="NreC/VraR/RcsB-like_REC"/>
</dbReference>
<protein>
    <recommendedName>
        <fullName evidence="9">Two component transcriptional regulator, LuxR family</fullName>
    </recommendedName>
</protein>
<evidence type="ECO:0008006" key="9">
    <source>
        <dbReference type="Google" id="ProtNLM"/>
    </source>
</evidence>
<proteinExistence type="predicted"/>
<dbReference type="SUPFAM" id="SSF52172">
    <property type="entry name" value="CheY-like"/>
    <property type="match status" value="1"/>
</dbReference>
<dbReference type="PANTHER" id="PTHR43214">
    <property type="entry name" value="TWO-COMPONENT RESPONSE REGULATOR"/>
    <property type="match status" value="1"/>
</dbReference>
<dbReference type="SUPFAM" id="SSF46894">
    <property type="entry name" value="C-terminal effector domain of the bipartite response regulators"/>
    <property type="match status" value="1"/>
</dbReference>
<evidence type="ECO:0000313" key="7">
    <source>
        <dbReference type="EMBL" id="GGH31248.1"/>
    </source>
</evidence>
<dbReference type="Pfam" id="PF00196">
    <property type="entry name" value="GerE"/>
    <property type="match status" value="1"/>
</dbReference>
<dbReference type="Pfam" id="PF00072">
    <property type="entry name" value="Response_reg"/>
    <property type="match status" value="1"/>
</dbReference>
<dbReference type="InterPro" id="IPR039420">
    <property type="entry name" value="WalR-like"/>
</dbReference>
<feature type="region of interest" description="Disordered" evidence="4">
    <location>
        <begin position="198"/>
        <end position="225"/>
    </location>
</feature>
<keyword evidence="2" id="KW-0238">DNA-binding</keyword>
<feature type="domain" description="HTH luxR-type" evidence="5">
    <location>
        <begin position="130"/>
        <end position="195"/>
    </location>
</feature>
<feature type="domain" description="Response regulatory" evidence="6">
    <location>
        <begin position="1"/>
        <end position="103"/>
    </location>
</feature>
<reference evidence="8" key="1">
    <citation type="journal article" date="2019" name="Int. J. Syst. Evol. Microbiol.">
        <title>The Global Catalogue of Microorganisms (GCM) 10K type strain sequencing project: providing services to taxonomists for standard genome sequencing and annotation.</title>
        <authorList>
            <consortium name="The Broad Institute Genomics Platform"/>
            <consortium name="The Broad Institute Genome Sequencing Center for Infectious Disease"/>
            <person name="Wu L."/>
            <person name="Ma J."/>
        </authorList>
    </citation>
    <scope>NUCLEOTIDE SEQUENCE [LARGE SCALE GENOMIC DNA]</scope>
    <source>
        <strain evidence="8">CGMCC 1.15288</strain>
    </source>
</reference>
<evidence type="ECO:0000256" key="3">
    <source>
        <dbReference type="PROSITE-ProRule" id="PRU00169"/>
    </source>
</evidence>
<dbReference type="PROSITE" id="PS50043">
    <property type="entry name" value="HTH_LUXR_2"/>
    <property type="match status" value="1"/>
</dbReference>